<evidence type="ECO:0000256" key="2">
    <source>
        <dbReference type="ARBA" id="ARBA00005695"/>
    </source>
</evidence>
<keyword evidence="3" id="KW-0813">Transport</keyword>
<gene>
    <name evidence="7" type="ORF">EV215_1272</name>
</gene>
<dbReference type="InterPro" id="IPR030678">
    <property type="entry name" value="Peptide/Ni-bd"/>
</dbReference>
<dbReference type="PANTHER" id="PTHR30290">
    <property type="entry name" value="PERIPLASMIC BINDING COMPONENT OF ABC TRANSPORTER"/>
    <property type="match status" value="1"/>
</dbReference>
<evidence type="ECO:0000256" key="4">
    <source>
        <dbReference type="ARBA" id="ARBA00022729"/>
    </source>
</evidence>
<dbReference type="InterPro" id="IPR039424">
    <property type="entry name" value="SBP_5"/>
</dbReference>
<feature type="chain" id="PRO_5041382257" evidence="5">
    <location>
        <begin position="25"/>
        <end position="536"/>
    </location>
</feature>
<evidence type="ECO:0000256" key="5">
    <source>
        <dbReference type="SAM" id="SignalP"/>
    </source>
</evidence>
<dbReference type="Gene3D" id="3.90.76.10">
    <property type="entry name" value="Dipeptide-binding Protein, Domain 1"/>
    <property type="match status" value="1"/>
</dbReference>
<dbReference type="CDD" id="cd08504">
    <property type="entry name" value="PBP2_OppA"/>
    <property type="match status" value="1"/>
</dbReference>
<dbReference type="GO" id="GO:0030288">
    <property type="term" value="C:outer membrane-bounded periplasmic space"/>
    <property type="evidence" value="ECO:0007669"/>
    <property type="project" value="UniProtKB-ARBA"/>
</dbReference>
<keyword evidence="4 5" id="KW-0732">Signal</keyword>
<dbReference type="Pfam" id="PF00496">
    <property type="entry name" value="SBP_bac_5"/>
    <property type="match status" value="1"/>
</dbReference>
<dbReference type="PIRSF" id="PIRSF002741">
    <property type="entry name" value="MppA"/>
    <property type="match status" value="1"/>
</dbReference>
<dbReference type="GO" id="GO:1904680">
    <property type="term" value="F:peptide transmembrane transporter activity"/>
    <property type="evidence" value="ECO:0007669"/>
    <property type="project" value="TreeGrafter"/>
</dbReference>
<dbReference type="RefSeq" id="WP_134113156.1">
    <property type="nucleotide sequence ID" value="NZ_SOBG01000005.1"/>
</dbReference>
<evidence type="ECO:0000313" key="7">
    <source>
        <dbReference type="EMBL" id="TDT69743.1"/>
    </source>
</evidence>
<dbReference type="PROSITE" id="PS51257">
    <property type="entry name" value="PROKAR_LIPOPROTEIN"/>
    <property type="match status" value="1"/>
</dbReference>
<dbReference type="AlphaFoldDB" id="A0AA46DY62"/>
<reference evidence="7 8" key="1">
    <citation type="submission" date="2019-03" db="EMBL/GenBank/DDBJ databases">
        <title>Genomic Encyclopedia of Type Strains, Phase IV (KMG-IV): sequencing the most valuable type-strain genomes for metagenomic binning, comparative biology and taxonomic classification.</title>
        <authorList>
            <person name="Goeker M."/>
        </authorList>
    </citation>
    <scope>NUCLEOTIDE SEQUENCE [LARGE SCALE GENOMIC DNA]</scope>
    <source>
        <strain evidence="7 8">DSM 100055</strain>
    </source>
</reference>
<accession>A0AA46DY62</accession>
<dbReference type="FunFam" id="3.10.105.10:FF:000001">
    <property type="entry name" value="Oligopeptide ABC transporter, oligopeptide-binding protein"/>
    <property type="match status" value="1"/>
</dbReference>
<dbReference type="GO" id="GO:0015833">
    <property type="term" value="P:peptide transport"/>
    <property type="evidence" value="ECO:0007669"/>
    <property type="project" value="TreeGrafter"/>
</dbReference>
<dbReference type="PANTHER" id="PTHR30290:SF10">
    <property type="entry name" value="PERIPLASMIC OLIGOPEPTIDE-BINDING PROTEIN-RELATED"/>
    <property type="match status" value="1"/>
</dbReference>
<dbReference type="Gene3D" id="3.10.105.10">
    <property type="entry name" value="Dipeptide-binding Protein, Domain 3"/>
    <property type="match status" value="1"/>
</dbReference>
<feature type="signal peptide" evidence="5">
    <location>
        <begin position="1"/>
        <end position="24"/>
    </location>
</feature>
<dbReference type="SUPFAM" id="SSF53850">
    <property type="entry name" value="Periplasmic binding protein-like II"/>
    <property type="match status" value="1"/>
</dbReference>
<dbReference type="Proteomes" id="UP000294678">
    <property type="component" value="Unassembled WGS sequence"/>
</dbReference>
<evidence type="ECO:0000256" key="3">
    <source>
        <dbReference type="ARBA" id="ARBA00022448"/>
    </source>
</evidence>
<evidence type="ECO:0000259" key="6">
    <source>
        <dbReference type="Pfam" id="PF00496"/>
    </source>
</evidence>
<comment type="similarity">
    <text evidence="2">Belongs to the bacterial solute-binding protein 5 family.</text>
</comment>
<dbReference type="InterPro" id="IPR000914">
    <property type="entry name" value="SBP_5_dom"/>
</dbReference>
<dbReference type="FunFam" id="3.90.76.10:FF:000001">
    <property type="entry name" value="Oligopeptide ABC transporter substrate-binding protein"/>
    <property type="match status" value="1"/>
</dbReference>
<organism evidence="7 8">
    <name type="scientific">Hypnocyclicus thermotrophus</name>
    <dbReference type="NCBI Taxonomy" id="1627895"/>
    <lineage>
        <taxon>Bacteria</taxon>
        <taxon>Fusobacteriati</taxon>
        <taxon>Fusobacteriota</taxon>
        <taxon>Fusobacteriia</taxon>
        <taxon>Fusobacteriales</taxon>
        <taxon>Fusobacteriaceae</taxon>
        <taxon>Hypnocyclicus</taxon>
    </lineage>
</organism>
<dbReference type="Gene3D" id="3.40.190.10">
    <property type="entry name" value="Periplasmic binding protein-like II"/>
    <property type="match status" value="1"/>
</dbReference>
<dbReference type="EMBL" id="SOBG01000005">
    <property type="protein sequence ID" value="TDT69743.1"/>
    <property type="molecule type" value="Genomic_DNA"/>
</dbReference>
<evidence type="ECO:0000313" key="8">
    <source>
        <dbReference type="Proteomes" id="UP000294678"/>
    </source>
</evidence>
<comment type="subcellular location">
    <subcellularLocation>
        <location evidence="1">Cell envelope</location>
    </subcellularLocation>
</comment>
<proteinExistence type="inferred from homology"/>
<feature type="domain" description="Solute-binding protein family 5" evidence="6">
    <location>
        <begin position="78"/>
        <end position="457"/>
    </location>
</feature>
<keyword evidence="8" id="KW-1185">Reference proteome</keyword>
<dbReference type="GO" id="GO:0043190">
    <property type="term" value="C:ATP-binding cassette (ABC) transporter complex"/>
    <property type="evidence" value="ECO:0007669"/>
    <property type="project" value="InterPro"/>
</dbReference>
<evidence type="ECO:0000256" key="1">
    <source>
        <dbReference type="ARBA" id="ARBA00004196"/>
    </source>
</evidence>
<comment type="caution">
    <text evidence="7">The sequence shown here is derived from an EMBL/GenBank/DDBJ whole genome shotgun (WGS) entry which is preliminary data.</text>
</comment>
<sequence length="536" mass="60676">MKRLKWLLTLLTLVLFVACGGGGAKESAKTKAEKKVVKINLGQEPGTMDPQLTTDQSAMQILPFIMEGLTRLGATGDVVPGVAESWTVEGNKWTFKLRDTKWSNGKPVTAHDFVFGIRRAIEPETASEYAYMTYYIKNAQAYNEGKIKDFSKVGVKALDDKTVVFELEKPAAYFASVTAFPTYYPLNEEFFKEKGEDYALEKDNFLFNGPFKMVKWEHDSKIVLEKRADYWNSSKIKLDGITALMVNDSNTALNMYKNGELDIVGLGGDQLPEFKDSPELVSYSDGSVWYFEFNTKHKLLKNRKIREAITIAIDRKELVEKIKKDGSKAAQGMVPYGFPGIDKGFREDFGSELYKDNDVERAKQLLAEGLKEVGHTGPVEISLLTGTSDTATKEAQFYQEQLRTKLGIEVKIEQVTFQIRLQRMSSRDFEIVLAGWGPDYNDPMTYMDLWVTNGGNNHTGWSNAEYDALIEKAQTSSDNKVRMEAMAAAEKILAKEFPIGVTFYRNRNRLVKPYLKNVYFRAVGQETDLYYADIQK</sequence>
<name>A0AA46DY62_9FUSO</name>
<protein>
    <submittedName>
        <fullName evidence="7">Oligopeptide transport system substrate-binding protein</fullName>
    </submittedName>
</protein>